<feature type="transmembrane region" description="Helical" evidence="7">
    <location>
        <begin position="115"/>
        <end position="136"/>
    </location>
</feature>
<evidence type="ECO:0000313" key="9">
    <source>
        <dbReference type="Proteomes" id="UP001499841"/>
    </source>
</evidence>
<evidence type="ECO:0000256" key="1">
    <source>
        <dbReference type="ARBA" id="ARBA00004651"/>
    </source>
</evidence>
<dbReference type="RefSeq" id="WP_345043325.1">
    <property type="nucleotide sequence ID" value="NZ_BAABBA010000018.1"/>
</dbReference>
<evidence type="ECO:0000256" key="2">
    <source>
        <dbReference type="ARBA" id="ARBA00006679"/>
    </source>
</evidence>
<evidence type="ECO:0000256" key="7">
    <source>
        <dbReference type="SAM" id="Phobius"/>
    </source>
</evidence>
<dbReference type="Pfam" id="PF07681">
    <property type="entry name" value="DoxX"/>
    <property type="match status" value="1"/>
</dbReference>
<sequence>MNFSTLFTPASGTAKDVLLLVARVALGIVFLAHGLQKMLTWGMPGTAAAFEGMGVPAPGLSAWFSAIVETVGGAALILGLLTPLFAALLTVNMVGALVIVHLPFGMWVMDNGYELVLALAAGAVALIAAGAGRFSLDAVLAARSTVKAAEREQVPAGAAR</sequence>
<keyword evidence="3" id="KW-1003">Cell membrane</keyword>
<evidence type="ECO:0000256" key="5">
    <source>
        <dbReference type="ARBA" id="ARBA00022989"/>
    </source>
</evidence>
<comment type="subcellular location">
    <subcellularLocation>
        <location evidence="1">Cell membrane</location>
        <topology evidence="1">Multi-pass membrane protein</topology>
    </subcellularLocation>
</comment>
<evidence type="ECO:0000256" key="4">
    <source>
        <dbReference type="ARBA" id="ARBA00022692"/>
    </source>
</evidence>
<dbReference type="Proteomes" id="UP001499841">
    <property type="component" value="Unassembled WGS sequence"/>
</dbReference>
<organism evidence="8 9">
    <name type="scientific">Georgenia daeguensis</name>
    <dbReference type="NCBI Taxonomy" id="908355"/>
    <lineage>
        <taxon>Bacteria</taxon>
        <taxon>Bacillati</taxon>
        <taxon>Actinomycetota</taxon>
        <taxon>Actinomycetes</taxon>
        <taxon>Micrococcales</taxon>
        <taxon>Bogoriellaceae</taxon>
        <taxon>Georgenia</taxon>
    </lineage>
</organism>
<evidence type="ECO:0000313" key="8">
    <source>
        <dbReference type="EMBL" id="GAA4288847.1"/>
    </source>
</evidence>
<comment type="similarity">
    <text evidence="2">Belongs to the DoxX family.</text>
</comment>
<protein>
    <submittedName>
        <fullName evidence="8">DoxX family protein</fullName>
    </submittedName>
</protein>
<name>A0ABP8EYH4_9MICO</name>
<dbReference type="EMBL" id="BAABBA010000018">
    <property type="protein sequence ID" value="GAA4288847.1"/>
    <property type="molecule type" value="Genomic_DNA"/>
</dbReference>
<keyword evidence="5 7" id="KW-1133">Transmembrane helix</keyword>
<accession>A0ABP8EYH4</accession>
<feature type="transmembrane region" description="Helical" evidence="7">
    <location>
        <begin position="17"/>
        <end position="35"/>
    </location>
</feature>
<keyword evidence="9" id="KW-1185">Reference proteome</keyword>
<dbReference type="InterPro" id="IPR032808">
    <property type="entry name" value="DoxX"/>
</dbReference>
<keyword evidence="6 7" id="KW-0472">Membrane</keyword>
<gene>
    <name evidence="8" type="ORF">GCM10022262_32070</name>
</gene>
<evidence type="ECO:0000256" key="3">
    <source>
        <dbReference type="ARBA" id="ARBA00022475"/>
    </source>
</evidence>
<dbReference type="PANTHER" id="PTHR33452:SF1">
    <property type="entry name" value="INNER MEMBRANE PROTEIN YPHA-RELATED"/>
    <property type="match status" value="1"/>
</dbReference>
<keyword evidence="4 7" id="KW-0812">Transmembrane</keyword>
<dbReference type="PANTHER" id="PTHR33452">
    <property type="entry name" value="OXIDOREDUCTASE CATD-RELATED"/>
    <property type="match status" value="1"/>
</dbReference>
<dbReference type="InterPro" id="IPR051907">
    <property type="entry name" value="DoxX-like_oxidoreductase"/>
</dbReference>
<proteinExistence type="inferred from homology"/>
<reference evidence="9" key="1">
    <citation type="journal article" date="2019" name="Int. J. Syst. Evol. Microbiol.">
        <title>The Global Catalogue of Microorganisms (GCM) 10K type strain sequencing project: providing services to taxonomists for standard genome sequencing and annotation.</title>
        <authorList>
            <consortium name="The Broad Institute Genomics Platform"/>
            <consortium name="The Broad Institute Genome Sequencing Center for Infectious Disease"/>
            <person name="Wu L."/>
            <person name="Ma J."/>
        </authorList>
    </citation>
    <scope>NUCLEOTIDE SEQUENCE [LARGE SCALE GENOMIC DNA]</scope>
    <source>
        <strain evidence="9">JCM 17459</strain>
    </source>
</reference>
<comment type="caution">
    <text evidence="8">The sequence shown here is derived from an EMBL/GenBank/DDBJ whole genome shotgun (WGS) entry which is preliminary data.</text>
</comment>
<evidence type="ECO:0000256" key="6">
    <source>
        <dbReference type="ARBA" id="ARBA00023136"/>
    </source>
</evidence>